<dbReference type="Proteomes" id="UP000195331">
    <property type="component" value="Chromosome"/>
</dbReference>
<sequence>MTAITGATTLTRADVEALDVAHLETPDNHWSTTAQRWESTFESLHTQTVGTMWEGAGYDAAAARAWDDVVTVRGAADCLHAAASAARHGAGDLIWAKRQVLDTIEEAEATGFTVGQDFSVTDQSWTMLRAAQTRQAQAKAFAAEISERVQNLARIDGETAAKITAALAPLDGFNFHEAPETSTVRSVDFKTGPANPAQPLSEARRRAIEYADRWAGSAADPHRANPDYENFGDGGGDCTNFASQVMRAGGFKDVGDGIDDWHRGDADDWYYNNGLHFPGNDRSNTWSVAQANRDFIVNSGRGEVVGTSPMPTRAALDPLAPSKAGLVPGDLIYYHDEATGTINHTAVYVGQEMQNSRLVDVVDQHANGDNNFHNDWMPDGPGFTGGSANVEFVHLHYPGE</sequence>
<dbReference type="Pfam" id="PF12671">
    <property type="entry name" value="Amidase_6"/>
    <property type="match status" value="1"/>
</dbReference>
<dbReference type="PANTHER" id="PTHR40032:SF1">
    <property type="entry name" value="EXPORTED PROTEIN"/>
    <property type="match status" value="1"/>
</dbReference>
<evidence type="ECO:0000259" key="1">
    <source>
        <dbReference type="Pfam" id="PF12671"/>
    </source>
</evidence>
<dbReference type="AlphaFoldDB" id="A0A1Y0C1I6"/>
<organism evidence="2 3">
    <name type="scientific">Mycobacterium dioxanotrophicus</name>
    <dbReference type="NCBI Taxonomy" id="482462"/>
    <lineage>
        <taxon>Bacteria</taxon>
        <taxon>Bacillati</taxon>
        <taxon>Actinomycetota</taxon>
        <taxon>Actinomycetes</taxon>
        <taxon>Mycobacteriales</taxon>
        <taxon>Mycobacteriaceae</taxon>
        <taxon>Mycobacterium</taxon>
    </lineage>
</organism>
<dbReference type="EMBL" id="CP020809">
    <property type="protein sequence ID" value="ART69049.1"/>
    <property type="molecule type" value="Genomic_DNA"/>
</dbReference>
<dbReference type="Gene3D" id="3.90.1720.10">
    <property type="entry name" value="endopeptidase domain like (from Nostoc punctiforme)"/>
    <property type="match status" value="1"/>
</dbReference>
<evidence type="ECO:0000313" key="3">
    <source>
        <dbReference type="Proteomes" id="UP000195331"/>
    </source>
</evidence>
<evidence type="ECO:0000313" key="2">
    <source>
        <dbReference type="EMBL" id="ART69049.1"/>
    </source>
</evidence>
<dbReference type="PANTHER" id="PTHR40032">
    <property type="entry name" value="EXPORTED PROTEIN-RELATED"/>
    <property type="match status" value="1"/>
</dbReference>
<feature type="domain" description="Putative amidase" evidence="1">
    <location>
        <begin position="203"/>
        <end position="376"/>
    </location>
</feature>
<gene>
    <name evidence="2" type="ORF">BTO20_11025</name>
</gene>
<protein>
    <recommendedName>
        <fullName evidence="1">Putative amidase domain-containing protein</fullName>
    </recommendedName>
</protein>
<dbReference type="InterPro" id="IPR024301">
    <property type="entry name" value="Amidase_6"/>
</dbReference>
<reference evidence="2 3" key="1">
    <citation type="submission" date="2017-04" db="EMBL/GenBank/DDBJ databases">
        <title>Whole Genome Sequence of 1,4-Dioxane Degrading Bacterium Mycobacterium dioxanotrophicus PH-06.</title>
        <authorList>
            <person name="He Y."/>
        </authorList>
    </citation>
    <scope>NUCLEOTIDE SEQUENCE [LARGE SCALE GENOMIC DNA]</scope>
    <source>
        <strain evidence="2 3">PH-06</strain>
    </source>
</reference>
<dbReference type="KEGG" id="mdx:BTO20_11025"/>
<name>A0A1Y0C1I6_9MYCO</name>
<accession>A0A1Y0C1I6</accession>
<keyword evidence="3" id="KW-1185">Reference proteome</keyword>
<proteinExistence type="predicted"/>